<dbReference type="Proteomes" id="UP000593564">
    <property type="component" value="Unassembled WGS sequence"/>
</dbReference>
<keyword evidence="2" id="KW-1185">Reference proteome</keyword>
<reference evidence="2" key="1">
    <citation type="journal article" date="2020" name="Nat. Commun.">
        <title>Genome assembly of wild tea tree DASZ reveals pedigree and selection history of tea varieties.</title>
        <authorList>
            <person name="Zhang W."/>
            <person name="Zhang Y."/>
            <person name="Qiu H."/>
            <person name="Guo Y."/>
            <person name="Wan H."/>
            <person name="Zhang X."/>
            <person name="Scossa F."/>
            <person name="Alseekh S."/>
            <person name="Zhang Q."/>
            <person name="Wang P."/>
            <person name="Xu L."/>
            <person name="Schmidt M.H."/>
            <person name="Jia X."/>
            <person name="Li D."/>
            <person name="Zhu A."/>
            <person name="Guo F."/>
            <person name="Chen W."/>
            <person name="Ni D."/>
            <person name="Usadel B."/>
            <person name="Fernie A.R."/>
            <person name="Wen W."/>
        </authorList>
    </citation>
    <scope>NUCLEOTIDE SEQUENCE [LARGE SCALE GENOMIC DNA]</scope>
    <source>
        <strain evidence="2">cv. G240</strain>
    </source>
</reference>
<accession>A0A7J7HSK0</accession>
<name>A0A7J7HSK0_CAMSI</name>
<gene>
    <name evidence="1" type="ORF">HYC85_008686</name>
</gene>
<sequence>MSWCAILFQYISNVIRPIDIPLRRTFYQHGYGCHHTLPNRDVIYFTKPYIP</sequence>
<reference evidence="1 2" key="2">
    <citation type="submission" date="2020-07" db="EMBL/GenBank/DDBJ databases">
        <title>Genome assembly of wild tea tree DASZ reveals pedigree and selection history of tea varieties.</title>
        <authorList>
            <person name="Zhang W."/>
        </authorList>
    </citation>
    <scope>NUCLEOTIDE SEQUENCE [LARGE SCALE GENOMIC DNA]</scope>
    <source>
        <strain evidence="2">cv. G240</strain>
        <tissue evidence="1">Leaf</tissue>
    </source>
</reference>
<dbReference type="EMBL" id="JACBKZ010000003">
    <property type="protein sequence ID" value="KAF5955830.1"/>
    <property type="molecule type" value="Genomic_DNA"/>
</dbReference>
<comment type="caution">
    <text evidence="1">The sequence shown here is derived from an EMBL/GenBank/DDBJ whole genome shotgun (WGS) entry which is preliminary data.</text>
</comment>
<proteinExistence type="predicted"/>
<protein>
    <submittedName>
        <fullName evidence="1">Uncharacterized protein</fullName>
    </submittedName>
</protein>
<dbReference type="AlphaFoldDB" id="A0A7J7HSK0"/>
<organism evidence="1 2">
    <name type="scientific">Camellia sinensis</name>
    <name type="common">Tea plant</name>
    <name type="synonym">Thea sinensis</name>
    <dbReference type="NCBI Taxonomy" id="4442"/>
    <lineage>
        <taxon>Eukaryota</taxon>
        <taxon>Viridiplantae</taxon>
        <taxon>Streptophyta</taxon>
        <taxon>Embryophyta</taxon>
        <taxon>Tracheophyta</taxon>
        <taxon>Spermatophyta</taxon>
        <taxon>Magnoliopsida</taxon>
        <taxon>eudicotyledons</taxon>
        <taxon>Gunneridae</taxon>
        <taxon>Pentapetalae</taxon>
        <taxon>asterids</taxon>
        <taxon>Ericales</taxon>
        <taxon>Theaceae</taxon>
        <taxon>Camellia</taxon>
    </lineage>
</organism>
<evidence type="ECO:0000313" key="2">
    <source>
        <dbReference type="Proteomes" id="UP000593564"/>
    </source>
</evidence>
<evidence type="ECO:0000313" key="1">
    <source>
        <dbReference type="EMBL" id="KAF5955830.1"/>
    </source>
</evidence>